<evidence type="ECO:0000313" key="3">
    <source>
        <dbReference type="EMBL" id="KAH0571001.1"/>
    </source>
</evidence>
<organism evidence="1">
    <name type="scientific">Spironucleus salmonicida</name>
    <dbReference type="NCBI Taxonomy" id="348837"/>
    <lineage>
        <taxon>Eukaryota</taxon>
        <taxon>Metamonada</taxon>
        <taxon>Diplomonadida</taxon>
        <taxon>Hexamitidae</taxon>
        <taxon>Hexamitinae</taxon>
        <taxon>Spironucleus</taxon>
    </lineage>
</organism>
<reference evidence="1 2" key="1">
    <citation type="journal article" date="2014" name="PLoS Genet.">
        <title>The Genome of Spironucleus salmonicida Highlights a Fish Pathogen Adapted to Fluctuating Environments.</title>
        <authorList>
            <person name="Xu F."/>
            <person name="Jerlstrom-Hultqvist J."/>
            <person name="Einarsson E."/>
            <person name="Astvaldsson A."/>
            <person name="Svard S.G."/>
            <person name="Andersson J.O."/>
        </authorList>
    </citation>
    <scope>NUCLEOTIDE SEQUENCE</scope>
    <source>
        <strain evidence="2">ATCC 50377</strain>
    </source>
</reference>
<evidence type="ECO:0000313" key="1">
    <source>
        <dbReference type="EMBL" id="EST46957.1"/>
    </source>
</evidence>
<evidence type="ECO:0000313" key="2">
    <source>
        <dbReference type="EMBL" id="KAH0569313.1"/>
    </source>
</evidence>
<dbReference type="AlphaFoldDB" id="V6LQK6"/>
<dbReference type="InterPro" id="IPR035979">
    <property type="entry name" value="RBD_domain_sf"/>
</dbReference>
<protein>
    <recommendedName>
        <fullName evidence="5">RRM domain-containing protein</fullName>
    </recommendedName>
</protein>
<dbReference type="VEuPathDB" id="GiardiaDB:SS50377_28827"/>
<dbReference type="SUPFAM" id="SSF54928">
    <property type="entry name" value="RNA-binding domain, RBD"/>
    <property type="match status" value="1"/>
</dbReference>
<proteinExistence type="predicted"/>
<dbReference type="VEuPathDB" id="GiardiaDB:SS50377_27295"/>
<name>V6LQK6_9EUKA</name>
<gene>
    <name evidence="1" type="ORF">SS50377_12992</name>
    <name evidence="3" type="ORF">SS50377_27295</name>
    <name evidence="2" type="ORF">SS50377_28827</name>
</gene>
<dbReference type="GO" id="GO:0003676">
    <property type="term" value="F:nucleic acid binding"/>
    <property type="evidence" value="ECO:0007669"/>
    <property type="project" value="InterPro"/>
</dbReference>
<dbReference type="EMBL" id="AUWU02000032">
    <property type="protein sequence ID" value="KAH0569313.1"/>
    <property type="molecule type" value="Genomic_DNA"/>
</dbReference>
<keyword evidence="4" id="KW-1185">Reference proteome</keyword>
<sequence length="328" mass="37051">MSMVAFIKRVPENVSVGEIKAALAPVQLTSVKILSDYNAEIGFQAKDFVSLVQAFPTLKLVVLGQELRLELPKDSSKTVVLNRIPAFVSQDELQIYTNEYLIHHKYQPSFVNIFMSKSRTQSANCIFPSENDAKLGLSLLFPVDFSNFLMSRIGRNYLNIIETAEADARNGKVSDNEVFQLVARGYDQKIVESNQVQVPTKKDTYIDHNVQQHSYQKQKINIAGAVQLNNVIQNVQQKQQQVEKKQIPQQASLNSVVLTNLAKITSINEIFETFSIFGEIREITPRYNGFVVFFKNVVSVQKLVQNDVKIVIQGCVVKIQNHVIQSET</sequence>
<evidence type="ECO:0008006" key="5">
    <source>
        <dbReference type="Google" id="ProtNLM"/>
    </source>
</evidence>
<accession>V6LQK6</accession>
<reference evidence="2" key="2">
    <citation type="submission" date="2020-12" db="EMBL/GenBank/DDBJ databases">
        <title>New Spironucleus salmonicida genome in near-complete chromosomes.</title>
        <authorList>
            <person name="Xu F."/>
            <person name="Kurt Z."/>
            <person name="Jimenez-Gonzalez A."/>
            <person name="Astvaldsson A."/>
            <person name="Andersson J.O."/>
            <person name="Svard S.G."/>
        </authorList>
    </citation>
    <scope>NUCLEOTIDE SEQUENCE</scope>
    <source>
        <strain evidence="2">ATCC 50377</strain>
    </source>
</reference>
<dbReference type="Proteomes" id="UP000018208">
    <property type="component" value="Unassembled WGS sequence"/>
</dbReference>
<evidence type="ECO:0000313" key="4">
    <source>
        <dbReference type="Proteomes" id="UP000018208"/>
    </source>
</evidence>
<dbReference type="EMBL" id="KI546054">
    <property type="protein sequence ID" value="EST46957.1"/>
    <property type="molecule type" value="Genomic_DNA"/>
</dbReference>
<dbReference type="EMBL" id="AUWU02000007">
    <property type="protein sequence ID" value="KAH0571001.1"/>
    <property type="molecule type" value="Genomic_DNA"/>
</dbReference>